<accession>A0A845SAG2</accession>
<dbReference type="Gene3D" id="3.50.50.60">
    <property type="entry name" value="FAD/NAD(P)-binding domain"/>
    <property type="match status" value="1"/>
</dbReference>
<keyword evidence="1" id="KW-0560">Oxidoreductase</keyword>
<dbReference type="AlphaFoldDB" id="A0A845SAG2"/>
<dbReference type="GO" id="GO:0005737">
    <property type="term" value="C:cytoplasm"/>
    <property type="evidence" value="ECO:0007669"/>
    <property type="project" value="TreeGrafter"/>
</dbReference>
<dbReference type="GO" id="GO:0016491">
    <property type="term" value="F:oxidoreductase activity"/>
    <property type="evidence" value="ECO:0007669"/>
    <property type="project" value="UniProtKB-KW"/>
</dbReference>
<evidence type="ECO:0000259" key="2">
    <source>
        <dbReference type="Pfam" id="PF01266"/>
    </source>
</evidence>
<comment type="caution">
    <text evidence="3">The sequence shown here is derived from an EMBL/GenBank/DDBJ whole genome shotgun (WGS) entry which is preliminary data.</text>
</comment>
<keyword evidence="4" id="KW-1185">Reference proteome</keyword>
<dbReference type="PANTHER" id="PTHR13847:SF289">
    <property type="entry name" value="GLYCINE OXIDASE"/>
    <property type="match status" value="1"/>
</dbReference>
<dbReference type="EMBL" id="WUBS01000002">
    <property type="protein sequence ID" value="NDL61773.1"/>
    <property type="molecule type" value="Genomic_DNA"/>
</dbReference>
<dbReference type="InterPro" id="IPR036188">
    <property type="entry name" value="FAD/NAD-bd_sf"/>
</dbReference>
<gene>
    <name evidence="3" type="ORF">GRH90_03220</name>
</gene>
<reference evidence="3 4" key="2">
    <citation type="submission" date="2020-02" db="EMBL/GenBank/DDBJ databases">
        <title>The new genus of Enterobacteriales.</title>
        <authorList>
            <person name="Kim I.S."/>
        </authorList>
    </citation>
    <scope>NUCLEOTIDE SEQUENCE [LARGE SCALE GENOMIC DNA]</scope>
    <source>
        <strain evidence="3 4">SAP-6</strain>
    </source>
</reference>
<organism evidence="3 4">
    <name type="scientific">Acerihabitans arboris</name>
    <dbReference type="NCBI Taxonomy" id="2691583"/>
    <lineage>
        <taxon>Bacteria</taxon>
        <taxon>Pseudomonadati</taxon>
        <taxon>Pseudomonadota</taxon>
        <taxon>Gammaproteobacteria</taxon>
        <taxon>Enterobacterales</taxon>
        <taxon>Pectobacteriaceae</taxon>
        <taxon>Acerihabitans</taxon>
    </lineage>
</organism>
<dbReference type="InterPro" id="IPR006076">
    <property type="entry name" value="FAD-dep_OxRdtase"/>
</dbReference>
<sequence length="366" mass="39250">MNIAVIGGGVIGMSCALHLARAGLKVRLFTEKKLASGASGRSLSWLNASGPWPDEYYKLRMAGIDRYRTLYRNNPGVDWLKFDGGIFWSDQDEVLELNAIEQRRGYDSVLFQAAGVNQIDANIDPAAVNAYGIYNAGEGWVSLPDVIAHMAAEFIQLDGVVIEDAGNTMPLTDAQGVVQGVSSAQKGEYPCDKVLLACGPATARVLAGMGIDLPDGSVLSMLAITQPSDHRPTVVLNTPRVAMRPNPGNTLAVDHSWYTDDIEQDENGNCTVPDSIITQLLSEADHLLKTGAPLALAGYKAGWKPVPADGFPVLGELEQAPGCYVAFTHSGATLALIIGELLSWEITTGKPHPMLAPFRPGRFKHQ</sequence>
<name>A0A845SAG2_9GAMM</name>
<dbReference type="Pfam" id="PF01266">
    <property type="entry name" value="DAO"/>
    <property type="match status" value="1"/>
</dbReference>
<dbReference type="PANTHER" id="PTHR13847">
    <property type="entry name" value="SARCOSINE DEHYDROGENASE-RELATED"/>
    <property type="match status" value="1"/>
</dbReference>
<dbReference type="RefSeq" id="WP_162364457.1">
    <property type="nucleotide sequence ID" value="NZ_WUBS01000002.1"/>
</dbReference>
<evidence type="ECO:0000256" key="1">
    <source>
        <dbReference type="ARBA" id="ARBA00023002"/>
    </source>
</evidence>
<reference evidence="3 4" key="1">
    <citation type="submission" date="2019-12" db="EMBL/GenBank/DDBJ databases">
        <authorList>
            <person name="Lee S.D."/>
        </authorList>
    </citation>
    <scope>NUCLEOTIDE SEQUENCE [LARGE SCALE GENOMIC DNA]</scope>
    <source>
        <strain evidence="3 4">SAP-6</strain>
    </source>
</reference>
<dbReference type="Proteomes" id="UP000461443">
    <property type="component" value="Unassembled WGS sequence"/>
</dbReference>
<protein>
    <submittedName>
        <fullName evidence="3">FAD-dependent oxidoreductase</fullName>
    </submittedName>
</protein>
<evidence type="ECO:0000313" key="4">
    <source>
        <dbReference type="Proteomes" id="UP000461443"/>
    </source>
</evidence>
<evidence type="ECO:0000313" key="3">
    <source>
        <dbReference type="EMBL" id="NDL61773.1"/>
    </source>
</evidence>
<dbReference type="SUPFAM" id="SSF51905">
    <property type="entry name" value="FAD/NAD(P)-binding domain"/>
    <property type="match status" value="1"/>
</dbReference>
<dbReference type="Gene3D" id="3.30.9.10">
    <property type="entry name" value="D-Amino Acid Oxidase, subunit A, domain 2"/>
    <property type="match status" value="1"/>
</dbReference>
<feature type="domain" description="FAD dependent oxidoreductase" evidence="2">
    <location>
        <begin position="3"/>
        <end position="342"/>
    </location>
</feature>
<proteinExistence type="predicted"/>